<accession>A0AAV4GMF3</accession>
<organism evidence="1 2">
    <name type="scientific">Elysia marginata</name>
    <dbReference type="NCBI Taxonomy" id="1093978"/>
    <lineage>
        <taxon>Eukaryota</taxon>
        <taxon>Metazoa</taxon>
        <taxon>Spiralia</taxon>
        <taxon>Lophotrochozoa</taxon>
        <taxon>Mollusca</taxon>
        <taxon>Gastropoda</taxon>
        <taxon>Heterobranchia</taxon>
        <taxon>Euthyneura</taxon>
        <taxon>Panpulmonata</taxon>
        <taxon>Sacoglossa</taxon>
        <taxon>Placobranchoidea</taxon>
        <taxon>Plakobranchidae</taxon>
        <taxon>Elysia</taxon>
    </lineage>
</organism>
<reference evidence="1 2" key="1">
    <citation type="journal article" date="2021" name="Elife">
        <title>Chloroplast acquisition without the gene transfer in kleptoplastic sea slugs, Plakobranchus ocellatus.</title>
        <authorList>
            <person name="Maeda T."/>
            <person name="Takahashi S."/>
            <person name="Yoshida T."/>
            <person name="Shimamura S."/>
            <person name="Takaki Y."/>
            <person name="Nagai Y."/>
            <person name="Toyoda A."/>
            <person name="Suzuki Y."/>
            <person name="Arimoto A."/>
            <person name="Ishii H."/>
            <person name="Satoh N."/>
            <person name="Nishiyama T."/>
            <person name="Hasebe M."/>
            <person name="Maruyama T."/>
            <person name="Minagawa J."/>
            <person name="Obokata J."/>
            <person name="Shigenobu S."/>
        </authorList>
    </citation>
    <scope>NUCLEOTIDE SEQUENCE [LARGE SCALE GENOMIC DNA]</scope>
</reference>
<protein>
    <submittedName>
        <fullName evidence="1">Uncharacterized protein</fullName>
    </submittedName>
</protein>
<gene>
    <name evidence="1" type="ORF">ElyMa_002450200</name>
</gene>
<proteinExistence type="predicted"/>
<dbReference type="EMBL" id="BMAT01005039">
    <property type="protein sequence ID" value="GFR85806.1"/>
    <property type="molecule type" value="Genomic_DNA"/>
</dbReference>
<evidence type="ECO:0000313" key="2">
    <source>
        <dbReference type="Proteomes" id="UP000762676"/>
    </source>
</evidence>
<comment type="caution">
    <text evidence="1">The sequence shown here is derived from an EMBL/GenBank/DDBJ whole genome shotgun (WGS) entry which is preliminary data.</text>
</comment>
<keyword evidence="2" id="KW-1185">Reference proteome</keyword>
<dbReference type="Proteomes" id="UP000762676">
    <property type="component" value="Unassembled WGS sequence"/>
</dbReference>
<name>A0AAV4GMF3_9GAST</name>
<sequence length="133" mass="14443">MKDSTAYCCDVSVAVGCTVTDQTRGVINKVLFFSPNIANYHSTYNIQYNTAACCMAAVTYCFSFYVCVYVYGHCYCPLDLTAEGSRCQTSGVAEVKLSSAPHGFAHPGARAECQLLGRDQEHSRFNNGPIVGL</sequence>
<dbReference type="AlphaFoldDB" id="A0AAV4GMF3"/>
<evidence type="ECO:0000313" key="1">
    <source>
        <dbReference type="EMBL" id="GFR85806.1"/>
    </source>
</evidence>